<keyword evidence="4 7" id="KW-0812">Transmembrane</keyword>
<dbReference type="PANTHER" id="PTHR31595:SF57">
    <property type="entry name" value="OS04G0481900 PROTEIN"/>
    <property type="match status" value="1"/>
</dbReference>
<feature type="transmembrane region" description="Helical" evidence="7">
    <location>
        <begin position="246"/>
        <end position="263"/>
    </location>
</feature>
<keyword evidence="3" id="KW-0808">Transferase</keyword>
<proteinExistence type="predicted"/>
<feature type="transmembrane region" description="Helical" evidence="7">
    <location>
        <begin position="149"/>
        <end position="182"/>
    </location>
</feature>
<dbReference type="InterPro" id="IPR032805">
    <property type="entry name" value="Wax_synthase_dom"/>
</dbReference>
<dbReference type="RefSeq" id="WP_054533642.1">
    <property type="nucleotide sequence ID" value="NZ_LGKP01000012.1"/>
</dbReference>
<accession>A0A0N8GSU7</accession>
<evidence type="ECO:0000313" key="9">
    <source>
        <dbReference type="EMBL" id="KPL90290.1"/>
    </source>
</evidence>
<feature type="transmembrane region" description="Helical" evidence="7">
    <location>
        <begin position="426"/>
        <end position="452"/>
    </location>
</feature>
<feature type="transmembrane region" description="Helical" evidence="7">
    <location>
        <begin position="31"/>
        <end position="51"/>
    </location>
</feature>
<gene>
    <name evidence="9" type="ORF">SE18_06600</name>
</gene>
<dbReference type="GO" id="GO:0008374">
    <property type="term" value="F:O-acyltransferase activity"/>
    <property type="evidence" value="ECO:0007669"/>
    <property type="project" value="InterPro"/>
</dbReference>
<feature type="transmembrane region" description="Helical" evidence="7">
    <location>
        <begin position="392"/>
        <end position="414"/>
    </location>
</feature>
<evidence type="ECO:0000256" key="2">
    <source>
        <dbReference type="ARBA" id="ARBA00005179"/>
    </source>
</evidence>
<evidence type="ECO:0000256" key="4">
    <source>
        <dbReference type="ARBA" id="ARBA00022692"/>
    </source>
</evidence>
<dbReference type="PANTHER" id="PTHR31595">
    <property type="entry name" value="LONG-CHAIN-ALCOHOL O-FATTY-ACYLTRANSFERASE 3-RELATED"/>
    <property type="match status" value="1"/>
</dbReference>
<dbReference type="OrthoDB" id="213907at2"/>
<sequence length="458" mass="52175">MQTLIWWMYWPSCWVGIIASAWYLPNRWRYGASWSILGAGAAFSLCLAADLAAWQRLITSTVGLILLLKATVLLQLPRQELRRYSRLGLGLFMTIWPGMNPAPFRQRRQLQRELGPTIIQGWVGVMAGSCGLVLSAYLSPWLGQELASWVFILSILGLGHFGLAHWLNASLWYWGWSVAALFRQPLRSRSLRDFWSVRWNTAFVEMNKHLFLRPLARFGATSMLLSMFLLSGIFHEFGLSYPAQAGWGQPLAYFGLHAGLMLLERRFNLAQRWPAWCLRIWTWLAILGPLPWLFHNQFRQALIVPALNWGQQLLHSQTLDWYLGWGLSLAAVAHGVILIASFQVPKRLNWHSDLAQLTPFNRKIMWTYGGFIVLCIVMFGCLLAWLKTDILQGQAAALGLVAFNGLFWTARIVVDFSYFKHSDWPAGLLFIIGHCCLSSTFLAIVIVDWAVIAWHVLG</sequence>
<evidence type="ECO:0000259" key="8">
    <source>
        <dbReference type="Pfam" id="PF13813"/>
    </source>
</evidence>
<evidence type="ECO:0000313" key="10">
    <source>
        <dbReference type="Proteomes" id="UP000050277"/>
    </source>
</evidence>
<evidence type="ECO:0000256" key="5">
    <source>
        <dbReference type="ARBA" id="ARBA00022989"/>
    </source>
</evidence>
<organism evidence="9 10">
    <name type="scientific">Herpetosiphon geysericola</name>
    <dbReference type="NCBI Taxonomy" id="70996"/>
    <lineage>
        <taxon>Bacteria</taxon>
        <taxon>Bacillati</taxon>
        <taxon>Chloroflexota</taxon>
        <taxon>Chloroflexia</taxon>
        <taxon>Herpetosiphonales</taxon>
        <taxon>Herpetosiphonaceae</taxon>
        <taxon>Herpetosiphon</taxon>
    </lineage>
</organism>
<feature type="transmembrane region" description="Helical" evidence="7">
    <location>
        <begin position="114"/>
        <end position="137"/>
    </location>
</feature>
<dbReference type="InterPro" id="IPR044851">
    <property type="entry name" value="Wax_synthase"/>
</dbReference>
<feature type="domain" description="Wax synthase" evidence="8">
    <location>
        <begin position="180"/>
        <end position="243"/>
    </location>
</feature>
<keyword evidence="6 7" id="KW-0472">Membrane</keyword>
<feature type="transmembrane region" description="Helical" evidence="7">
    <location>
        <begin position="322"/>
        <end position="344"/>
    </location>
</feature>
<dbReference type="GO" id="GO:0016020">
    <property type="term" value="C:membrane"/>
    <property type="evidence" value="ECO:0007669"/>
    <property type="project" value="UniProtKB-SubCell"/>
</dbReference>
<comment type="subcellular location">
    <subcellularLocation>
        <location evidence="1">Membrane</location>
        <topology evidence="1">Multi-pass membrane protein</topology>
    </subcellularLocation>
</comment>
<evidence type="ECO:0000256" key="3">
    <source>
        <dbReference type="ARBA" id="ARBA00022679"/>
    </source>
</evidence>
<protein>
    <recommendedName>
        <fullName evidence="8">Wax synthase domain-containing protein</fullName>
    </recommendedName>
</protein>
<dbReference type="Pfam" id="PF13813">
    <property type="entry name" value="MBOAT_2"/>
    <property type="match status" value="1"/>
</dbReference>
<dbReference type="EMBL" id="LGKP01000012">
    <property type="protein sequence ID" value="KPL90290.1"/>
    <property type="molecule type" value="Genomic_DNA"/>
</dbReference>
<name>A0A0N8GSU7_9CHLR</name>
<dbReference type="GO" id="GO:0006629">
    <property type="term" value="P:lipid metabolic process"/>
    <property type="evidence" value="ECO:0007669"/>
    <property type="project" value="InterPro"/>
</dbReference>
<comment type="pathway">
    <text evidence="2">Secondary metabolite biosynthesis.</text>
</comment>
<feature type="transmembrane region" description="Helical" evidence="7">
    <location>
        <begin position="365"/>
        <end position="386"/>
    </location>
</feature>
<feature type="transmembrane region" description="Helical" evidence="7">
    <location>
        <begin position="57"/>
        <end position="76"/>
    </location>
</feature>
<dbReference type="Proteomes" id="UP000050277">
    <property type="component" value="Unassembled WGS sequence"/>
</dbReference>
<evidence type="ECO:0000256" key="1">
    <source>
        <dbReference type="ARBA" id="ARBA00004141"/>
    </source>
</evidence>
<reference evidence="9 10" key="1">
    <citation type="submission" date="2015-07" db="EMBL/GenBank/DDBJ databases">
        <title>Whole genome sequence of Herpetosiphon geysericola DSM 7119.</title>
        <authorList>
            <person name="Hemp J."/>
            <person name="Ward L.M."/>
            <person name="Pace L.A."/>
            <person name="Fischer W.W."/>
        </authorList>
    </citation>
    <scope>NUCLEOTIDE SEQUENCE [LARGE SCALE GENOMIC DNA]</scope>
    <source>
        <strain evidence="9 10">DSM 7119</strain>
    </source>
</reference>
<dbReference type="AlphaFoldDB" id="A0A0N8GSU7"/>
<evidence type="ECO:0000256" key="7">
    <source>
        <dbReference type="SAM" id="Phobius"/>
    </source>
</evidence>
<dbReference type="STRING" id="70996.SE18_06600"/>
<feature type="transmembrane region" description="Helical" evidence="7">
    <location>
        <begin position="215"/>
        <end position="234"/>
    </location>
</feature>
<evidence type="ECO:0000256" key="6">
    <source>
        <dbReference type="ARBA" id="ARBA00023136"/>
    </source>
</evidence>
<keyword evidence="5 7" id="KW-1133">Transmembrane helix</keyword>
<feature type="transmembrane region" description="Helical" evidence="7">
    <location>
        <begin position="275"/>
        <end position="294"/>
    </location>
</feature>
<comment type="caution">
    <text evidence="9">The sequence shown here is derived from an EMBL/GenBank/DDBJ whole genome shotgun (WGS) entry which is preliminary data.</text>
</comment>
<keyword evidence="10" id="KW-1185">Reference proteome</keyword>
<feature type="transmembrane region" description="Helical" evidence="7">
    <location>
        <begin position="6"/>
        <end position="24"/>
    </location>
</feature>